<accession>A0A2A4J6T7</accession>
<name>A0A2A4J6T7_HELVI</name>
<organism evidence="2">
    <name type="scientific">Heliothis virescens</name>
    <name type="common">Tobacco budworm moth</name>
    <dbReference type="NCBI Taxonomy" id="7102"/>
    <lineage>
        <taxon>Eukaryota</taxon>
        <taxon>Metazoa</taxon>
        <taxon>Ecdysozoa</taxon>
        <taxon>Arthropoda</taxon>
        <taxon>Hexapoda</taxon>
        <taxon>Insecta</taxon>
        <taxon>Pterygota</taxon>
        <taxon>Neoptera</taxon>
        <taxon>Endopterygota</taxon>
        <taxon>Lepidoptera</taxon>
        <taxon>Glossata</taxon>
        <taxon>Ditrysia</taxon>
        <taxon>Noctuoidea</taxon>
        <taxon>Noctuidae</taxon>
        <taxon>Heliothinae</taxon>
        <taxon>Heliothis</taxon>
    </lineage>
</organism>
<proteinExistence type="predicted"/>
<comment type="caution">
    <text evidence="2">The sequence shown here is derived from an EMBL/GenBank/DDBJ whole genome shotgun (WGS) entry which is preliminary data.</text>
</comment>
<evidence type="ECO:0000313" key="2">
    <source>
        <dbReference type="EMBL" id="PCG67446.1"/>
    </source>
</evidence>
<sequence length="84" mass="9120">MSRLSTAVVFIAIMQYVLVSASTIHKDIEEVGAIEKIDVPEAPAVAQPNTVPNEFKCAKLGEDCIFHNDCCSRACLGYSKKCVT</sequence>
<evidence type="ECO:0008006" key="3">
    <source>
        <dbReference type="Google" id="ProtNLM"/>
    </source>
</evidence>
<dbReference type="EMBL" id="NWSH01002846">
    <property type="protein sequence ID" value="PCG67446.1"/>
    <property type="molecule type" value="Genomic_DNA"/>
</dbReference>
<gene>
    <name evidence="2" type="ORF">B5V51_6403</name>
</gene>
<feature type="chain" id="PRO_5012607547" description="WAP domain-containing protein" evidence="1">
    <location>
        <begin position="22"/>
        <end position="84"/>
    </location>
</feature>
<keyword evidence="1" id="KW-0732">Signal</keyword>
<dbReference type="AlphaFoldDB" id="A0A2A4J6T7"/>
<feature type="signal peptide" evidence="1">
    <location>
        <begin position="1"/>
        <end position="21"/>
    </location>
</feature>
<evidence type="ECO:0000256" key="1">
    <source>
        <dbReference type="SAM" id="SignalP"/>
    </source>
</evidence>
<reference evidence="2" key="1">
    <citation type="submission" date="2017-09" db="EMBL/GenBank/DDBJ databases">
        <title>Contemporary evolution of a Lepidopteran species, Heliothis virescens, in response to modern agricultural practices.</title>
        <authorList>
            <person name="Fritz M.L."/>
            <person name="Deyonke A.M."/>
            <person name="Papanicolaou A."/>
            <person name="Micinski S."/>
            <person name="Westbrook J."/>
            <person name="Gould F."/>
        </authorList>
    </citation>
    <scope>NUCLEOTIDE SEQUENCE [LARGE SCALE GENOMIC DNA]</scope>
    <source>
        <strain evidence="2">HvINT-</strain>
        <tissue evidence="2">Whole body</tissue>
    </source>
</reference>
<protein>
    <recommendedName>
        <fullName evidence="3">WAP domain-containing protein</fullName>
    </recommendedName>
</protein>